<dbReference type="Pfam" id="PF14559">
    <property type="entry name" value="TPR_19"/>
    <property type="match status" value="1"/>
</dbReference>
<name>A0A1Y5FE66_9BACT</name>
<reference evidence="2" key="1">
    <citation type="journal article" date="2017" name="Proc. Natl. Acad. Sci. U.S.A.">
        <title>Simulation of Deepwater Horizon oil plume reveals substrate specialization within a complex community of hydrocarbon-degraders.</title>
        <authorList>
            <person name="Hu P."/>
            <person name="Dubinsky E.A."/>
            <person name="Probst A.J."/>
            <person name="Wang J."/>
            <person name="Sieber C.M.K."/>
            <person name="Tom L.M."/>
            <person name="Gardinali P."/>
            <person name="Banfield J.F."/>
            <person name="Atlas R.M."/>
            <person name="Andersen G.L."/>
        </authorList>
    </citation>
    <scope>NUCLEOTIDE SEQUENCE [LARGE SCALE GENOMIC DNA]</scope>
</reference>
<dbReference type="Proteomes" id="UP000196531">
    <property type="component" value="Unassembled WGS sequence"/>
</dbReference>
<comment type="caution">
    <text evidence="1">The sequence shown here is derived from an EMBL/GenBank/DDBJ whole genome shotgun (WGS) entry which is preliminary data.</text>
</comment>
<accession>A0A1Y5FE66</accession>
<evidence type="ECO:0000313" key="2">
    <source>
        <dbReference type="Proteomes" id="UP000196531"/>
    </source>
</evidence>
<gene>
    <name evidence="1" type="ORF">A9Q84_03425</name>
</gene>
<protein>
    <submittedName>
        <fullName evidence="1">Uncharacterized protein</fullName>
    </submittedName>
</protein>
<dbReference type="SUPFAM" id="SSF48452">
    <property type="entry name" value="TPR-like"/>
    <property type="match status" value="1"/>
</dbReference>
<proteinExistence type="predicted"/>
<dbReference type="EMBL" id="MAAO01000004">
    <property type="protein sequence ID" value="OUR98474.1"/>
    <property type="molecule type" value="Genomic_DNA"/>
</dbReference>
<organism evidence="1 2">
    <name type="scientific">Halobacteriovorax marinus</name>
    <dbReference type="NCBI Taxonomy" id="97084"/>
    <lineage>
        <taxon>Bacteria</taxon>
        <taxon>Pseudomonadati</taxon>
        <taxon>Bdellovibrionota</taxon>
        <taxon>Bacteriovoracia</taxon>
        <taxon>Bacteriovoracales</taxon>
        <taxon>Halobacteriovoraceae</taxon>
        <taxon>Halobacteriovorax</taxon>
    </lineage>
</organism>
<sequence>MQREFKLLMLITLLSLGACKTQEEIQREQMVDNLSIQLVENQKLTADSKVRLQGIEERLGMLTGQFEDTTHDTKTQLLTQLSTLSEKVSLLEEKDKLSSNTLDVTQKRLTSIEQKLKKQDTYLKKLLATLSGKSKKKSKAKKMSKYDSAMYDYKKGRYKNAKRKLEALEGNKRIKGTKRARVLHNLGMVSYIQKNNNGATAYFGKLFTEYPKSSYNANGLLFLSKTLSRMKQNEQAKQTLEELIKRFPKSKKVKEAKKLLSKL</sequence>
<dbReference type="PROSITE" id="PS51257">
    <property type="entry name" value="PROKAR_LIPOPROTEIN"/>
    <property type="match status" value="1"/>
</dbReference>
<evidence type="ECO:0000313" key="1">
    <source>
        <dbReference type="EMBL" id="OUR98474.1"/>
    </source>
</evidence>
<dbReference type="AlphaFoldDB" id="A0A1Y5FE66"/>
<dbReference type="Gene3D" id="1.25.40.10">
    <property type="entry name" value="Tetratricopeptide repeat domain"/>
    <property type="match status" value="1"/>
</dbReference>
<dbReference type="InterPro" id="IPR011990">
    <property type="entry name" value="TPR-like_helical_dom_sf"/>
</dbReference>